<name>A0A7C3GDK6_9BACT</name>
<gene>
    <name evidence="1" type="ORF">ENJ40_03730</name>
</gene>
<proteinExistence type="predicted"/>
<dbReference type="Proteomes" id="UP000886043">
    <property type="component" value="Unassembled WGS sequence"/>
</dbReference>
<dbReference type="Gene3D" id="3.40.50.10610">
    <property type="entry name" value="ABC-type transport auxiliary lipoprotein component"/>
    <property type="match status" value="1"/>
</dbReference>
<protein>
    <recommendedName>
        <fullName evidence="2">FlgD Ig-like domain-containing protein</fullName>
    </recommendedName>
</protein>
<accession>A0A7C3GDK6</accession>
<organism evidence="1">
    <name type="scientific">Thermosulfurimonas dismutans</name>
    <dbReference type="NCBI Taxonomy" id="999894"/>
    <lineage>
        <taxon>Bacteria</taxon>
        <taxon>Pseudomonadati</taxon>
        <taxon>Thermodesulfobacteriota</taxon>
        <taxon>Thermodesulfobacteria</taxon>
        <taxon>Thermodesulfobacteriales</taxon>
        <taxon>Thermodesulfobacteriaceae</taxon>
        <taxon>Thermosulfurimonas</taxon>
    </lineage>
</organism>
<sequence>MLKRVLNKGFWLAILILLWAAVARAQIIVLPFEDLSKGLNGINIEIARAVADYLSGEGFQVIYPEEVIPELARLRVKSPGWVDRVVARELMQKFRARYILLGTVLEMDRQEPLLGLSVRILRTEDFRLIWGGTVSYTGKDWHPLLGLKKVTFQDFLHWSCERLFAGLKEELRMQSMPPPVVAVDEVLLRPRSVRGGERVECAVRLRISGPPPDKMGVDLGKRWVPLFKQGAYYLAFWKAPKDEGRYPVNLVIRWEKGWRIEKRIFLATYRVDNTPPEIELRIYRARQTPEAPAFKNYVELRPYLRNADHISRWLLQVFPENGAQPVISEEGLGKLPPRFIWRGTDASGHPLREGVYRVRLKVWDQAGNSSWKETKLIFVNAPPKAEVKAVKDGNKLKISFRIAPHPVPLRGWTLEITDEKGRIIRELKGEDPVNRELVLKGLSSSLRYTLRLRDVLGNRVIVRNRKIVPVVMQAKKEKKKPKKAEEWVSEF</sequence>
<reference evidence="1" key="1">
    <citation type="journal article" date="2020" name="mSystems">
        <title>Genome- and Community-Level Interaction Insights into Carbon Utilization and Element Cycling Functions of Hydrothermarchaeota in Hydrothermal Sediment.</title>
        <authorList>
            <person name="Zhou Z."/>
            <person name="Liu Y."/>
            <person name="Xu W."/>
            <person name="Pan J."/>
            <person name="Luo Z.H."/>
            <person name="Li M."/>
        </authorList>
    </citation>
    <scope>NUCLEOTIDE SEQUENCE [LARGE SCALE GENOMIC DNA]</scope>
    <source>
        <strain evidence="1">HyVt-483</strain>
    </source>
</reference>
<evidence type="ECO:0008006" key="2">
    <source>
        <dbReference type="Google" id="ProtNLM"/>
    </source>
</evidence>
<evidence type="ECO:0000313" key="1">
    <source>
        <dbReference type="EMBL" id="HFC97557.1"/>
    </source>
</evidence>
<dbReference type="EMBL" id="DRMH01000043">
    <property type="protein sequence ID" value="HFC97557.1"/>
    <property type="molecule type" value="Genomic_DNA"/>
</dbReference>
<dbReference type="AlphaFoldDB" id="A0A7C3GDK6"/>
<comment type="caution">
    <text evidence="1">The sequence shown here is derived from an EMBL/GenBank/DDBJ whole genome shotgun (WGS) entry which is preliminary data.</text>
</comment>